<feature type="transmembrane region" description="Helical" evidence="1">
    <location>
        <begin position="130"/>
        <end position="149"/>
    </location>
</feature>
<feature type="transmembrane region" description="Helical" evidence="1">
    <location>
        <begin position="352"/>
        <end position="372"/>
    </location>
</feature>
<comment type="caution">
    <text evidence="2">The sequence shown here is derived from an EMBL/GenBank/DDBJ whole genome shotgun (WGS) entry which is preliminary data.</text>
</comment>
<evidence type="ECO:0000256" key="1">
    <source>
        <dbReference type="SAM" id="Phobius"/>
    </source>
</evidence>
<feature type="transmembrane region" description="Helical" evidence="1">
    <location>
        <begin position="407"/>
        <end position="428"/>
    </location>
</feature>
<feature type="transmembrane region" description="Helical" evidence="1">
    <location>
        <begin position="90"/>
        <end position="110"/>
    </location>
</feature>
<protein>
    <submittedName>
        <fullName evidence="2">Multi antimicrobial extrusion protein MatE</fullName>
    </submittedName>
</protein>
<keyword evidence="3" id="KW-1185">Reference proteome</keyword>
<feature type="transmembrane region" description="Helical" evidence="1">
    <location>
        <begin position="240"/>
        <end position="259"/>
    </location>
</feature>
<feature type="transmembrane region" description="Helical" evidence="1">
    <location>
        <begin position="384"/>
        <end position="401"/>
    </location>
</feature>
<gene>
    <name evidence="2" type="ORF">B5M42_02700</name>
</gene>
<organism evidence="2 3">
    <name type="scientific">Paenibacillus athensensis</name>
    <dbReference type="NCBI Taxonomy" id="1967502"/>
    <lineage>
        <taxon>Bacteria</taxon>
        <taxon>Bacillati</taxon>
        <taxon>Bacillota</taxon>
        <taxon>Bacilli</taxon>
        <taxon>Bacillales</taxon>
        <taxon>Paenibacillaceae</taxon>
        <taxon>Paenibacillus</taxon>
    </lineage>
</organism>
<evidence type="ECO:0000313" key="2">
    <source>
        <dbReference type="EMBL" id="TFE91372.1"/>
    </source>
</evidence>
<sequence length="457" mass="50217">MNADAPLSPVTWKRLISFFVPLGLSATLVTLSHVIINGTLARAERPELIISSYALALSLQGITERPALLLRQTCSTLVRDRLSFLSMSRLAAVVIAGILLLGVLINYTALGEWIFVYGFGVEPDQLAATIGVYRIMMFVSLFSGIRCLFHGIIISNMRTKWLTIGMGVRLAVMYLLALYFIASGPIESGRVGAVIFLAGMAIEAAVSVWEGRSLLRTVIPRRMPDHPVEKPGHILKFYKPLLYSSFIAVFIGPSINAMLGKSADIHLAIASYAIAGSLSQLVMSFFSYTHQIVLNFYRKDPRAVRRFTLSISLLPGLLIAIMAYTAVGPWLMTHVMGVSDRLMEASLDALRVLMIVTLVFPQLDFANGLIMLRGQTKIMVWSQGANVVLTLLTLVLCIWLTPGWNGAIGALAQSLGMLAELGVVLYVLRITERDQGQAVGPFYFFTGKRVENHHENV</sequence>
<feature type="transmembrane region" description="Helical" evidence="1">
    <location>
        <begin position="307"/>
        <end position="332"/>
    </location>
</feature>
<proteinExistence type="predicted"/>
<reference evidence="2 3" key="1">
    <citation type="submission" date="2017-03" db="EMBL/GenBank/DDBJ databases">
        <title>Isolation of Levoglucosan Utilizing Bacteria.</title>
        <authorList>
            <person name="Arya A.S."/>
        </authorList>
    </citation>
    <scope>NUCLEOTIDE SEQUENCE [LARGE SCALE GENOMIC DNA]</scope>
    <source>
        <strain evidence="2 3">MEC069</strain>
    </source>
</reference>
<evidence type="ECO:0000313" key="3">
    <source>
        <dbReference type="Proteomes" id="UP000298246"/>
    </source>
</evidence>
<name>A0A4Y8QA81_9BACL</name>
<dbReference type="Proteomes" id="UP000298246">
    <property type="component" value="Unassembled WGS sequence"/>
</dbReference>
<keyword evidence="1" id="KW-1133">Transmembrane helix</keyword>
<dbReference type="AlphaFoldDB" id="A0A4Y8QA81"/>
<feature type="transmembrane region" description="Helical" evidence="1">
    <location>
        <begin position="15"/>
        <end position="36"/>
    </location>
</feature>
<keyword evidence="1" id="KW-0472">Membrane</keyword>
<dbReference type="RefSeq" id="WP_230632821.1">
    <property type="nucleotide sequence ID" value="NZ_MYFO02000004.1"/>
</dbReference>
<feature type="transmembrane region" description="Helical" evidence="1">
    <location>
        <begin position="188"/>
        <end position="209"/>
    </location>
</feature>
<dbReference type="EMBL" id="MYFO01000002">
    <property type="protein sequence ID" value="TFE91372.1"/>
    <property type="molecule type" value="Genomic_DNA"/>
</dbReference>
<keyword evidence="1" id="KW-0812">Transmembrane</keyword>
<feature type="transmembrane region" description="Helical" evidence="1">
    <location>
        <begin position="265"/>
        <end position="286"/>
    </location>
</feature>
<feature type="transmembrane region" description="Helical" evidence="1">
    <location>
        <begin position="161"/>
        <end position="182"/>
    </location>
</feature>
<accession>A0A4Y8QA81</accession>